<dbReference type="PROSITE" id="PS00855">
    <property type="entry name" value="SPASE_II"/>
    <property type="match status" value="1"/>
</dbReference>
<comment type="catalytic activity">
    <reaction evidence="9 10">
        <text>Release of signal peptides from bacterial membrane prolipoproteins. Hydrolyzes -Xaa-Yaa-Zaa-|-(S,diacylglyceryl)Cys-, in which Xaa is hydrophobic (preferably Leu), and Yaa (Ala or Ser) and Zaa (Gly or Ala) have small, neutral side chains.</text>
        <dbReference type="EC" id="3.4.23.36"/>
    </reaction>
</comment>
<evidence type="ECO:0000256" key="10">
    <source>
        <dbReference type="RuleBase" id="RU000594"/>
    </source>
</evidence>
<keyword evidence="7 9" id="KW-1133">Transmembrane helix</keyword>
<feature type="compositionally biased region" description="Basic and acidic residues" evidence="12">
    <location>
        <begin position="242"/>
        <end position="255"/>
    </location>
</feature>
<evidence type="ECO:0000256" key="7">
    <source>
        <dbReference type="ARBA" id="ARBA00022989"/>
    </source>
</evidence>
<keyword evidence="8 9" id="KW-0472">Membrane</keyword>
<dbReference type="PANTHER" id="PTHR33695">
    <property type="entry name" value="LIPOPROTEIN SIGNAL PEPTIDASE"/>
    <property type="match status" value="1"/>
</dbReference>
<evidence type="ECO:0000256" key="8">
    <source>
        <dbReference type="ARBA" id="ARBA00023136"/>
    </source>
</evidence>
<dbReference type="EMBL" id="JAUDBR010000006">
    <property type="protein sequence ID" value="MDM8076483.1"/>
    <property type="molecule type" value="Genomic_DNA"/>
</dbReference>
<dbReference type="RefSeq" id="WP_289595777.1">
    <property type="nucleotide sequence ID" value="NZ_JAUDBR010000006.1"/>
</dbReference>
<feature type="active site" evidence="9">
    <location>
        <position position="178"/>
    </location>
</feature>
<evidence type="ECO:0000256" key="3">
    <source>
        <dbReference type="ARBA" id="ARBA00022670"/>
    </source>
</evidence>
<feature type="active site" evidence="9">
    <location>
        <position position="192"/>
    </location>
</feature>
<dbReference type="GO" id="GO:0004190">
    <property type="term" value="F:aspartic-type endopeptidase activity"/>
    <property type="evidence" value="ECO:0007669"/>
    <property type="project" value="UniProtKB-EC"/>
</dbReference>
<dbReference type="InterPro" id="IPR001872">
    <property type="entry name" value="Peptidase_A8"/>
</dbReference>
<feature type="transmembrane region" description="Helical" evidence="9">
    <location>
        <begin position="111"/>
        <end position="134"/>
    </location>
</feature>
<evidence type="ECO:0000256" key="1">
    <source>
        <dbReference type="ARBA" id="ARBA00006139"/>
    </source>
</evidence>
<evidence type="ECO:0000256" key="2">
    <source>
        <dbReference type="ARBA" id="ARBA00022475"/>
    </source>
</evidence>
<organism evidence="13 14">
    <name type="scientific">Actinomyces viscosus</name>
    <dbReference type="NCBI Taxonomy" id="1656"/>
    <lineage>
        <taxon>Bacteria</taxon>
        <taxon>Bacillati</taxon>
        <taxon>Actinomycetota</taxon>
        <taxon>Actinomycetes</taxon>
        <taxon>Actinomycetales</taxon>
        <taxon>Actinomycetaceae</taxon>
        <taxon>Actinomyces</taxon>
    </lineage>
</organism>
<comment type="similarity">
    <text evidence="1 9 11">Belongs to the peptidase A8 family.</text>
</comment>
<dbReference type="EC" id="3.4.23.36" evidence="9"/>
<gene>
    <name evidence="9 13" type="primary">lspA</name>
    <name evidence="13" type="ORF">QUV91_05385</name>
</gene>
<accession>A0ABT7TXD8</accession>
<name>A0ABT7TXD8_ACTVI</name>
<dbReference type="PANTHER" id="PTHR33695:SF1">
    <property type="entry name" value="LIPOPROTEIN SIGNAL PEPTIDASE"/>
    <property type="match status" value="1"/>
</dbReference>
<comment type="caution">
    <text evidence="13">The sequence shown here is derived from an EMBL/GenBank/DDBJ whole genome shotgun (WGS) entry which is preliminary data.</text>
</comment>
<evidence type="ECO:0000313" key="14">
    <source>
        <dbReference type="Proteomes" id="UP001529257"/>
    </source>
</evidence>
<comment type="subcellular location">
    <subcellularLocation>
        <location evidence="9">Cell membrane</location>
        <topology evidence="9">Multi-pass membrane protein</topology>
    </subcellularLocation>
</comment>
<keyword evidence="4 9" id="KW-0812">Transmembrane</keyword>
<feature type="transmembrane region" description="Helical" evidence="9">
    <location>
        <begin position="182"/>
        <end position="207"/>
    </location>
</feature>
<evidence type="ECO:0000256" key="5">
    <source>
        <dbReference type="ARBA" id="ARBA00022750"/>
    </source>
</evidence>
<evidence type="ECO:0000313" key="13">
    <source>
        <dbReference type="EMBL" id="MDM8076483.1"/>
    </source>
</evidence>
<feature type="region of interest" description="Disordered" evidence="12">
    <location>
        <begin position="216"/>
        <end position="269"/>
    </location>
</feature>
<keyword evidence="6 9" id="KW-0378">Hydrolase</keyword>
<feature type="transmembrane region" description="Helical" evidence="9">
    <location>
        <begin position="61"/>
        <end position="80"/>
    </location>
</feature>
<evidence type="ECO:0000256" key="4">
    <source>
        <dbReference type="ARBA" id="ARBA00022692"/>
    </source>
</evidence>
<protein>
    <recommendedName>
        <fullName evidence="9">Lipoprotein signal peptidase</fullName>
        <ecNumber evidence="9">3.4.23.36</ecNumber>
    </recommendedName>
    <alternativeName>
        <fullName evidence="9">Prolipoprotein signal peptidase</fullName>
    </alternativeName>
    <alternativeName>
        <fullName evidence="9">Signal peptidase II</fullName>
        <shortName evidence="9">SPase II</shortName>
    </alternativeName>
</protein>
<keyword evidence="3 9" id="KW-0645">Protease</keyword>
<keyword evidence="14" id="KW-1185">Reference proteome</keyword>
<sequence>MPDHVDPASLAQEATGNAADGGNADNADNAVPLPTDNPFSSMEKAVTSQEVTAGARRSKRLPVIVLWLVAIIVIVVDQASKQWALSALSDGRHTALFGRALGLVLVRNPGAAFSFATGQTWIFALIASCVVAIIIRVSRNLASGSWAVALGLVLGGAVGNLIDRLLREPGFLRGHVIDFIDYGGYFVGNVADIAIVAAAAGIIILSLGGWEIDGTRAGAPDDPEAKGVGAPPSSIRRGSRNRGKDRAEAPSKPEESLDASTQATSVEPQ</sequence>
<dbReference type="PRINTS" id="PR00781">
    <property type="entry name" value="LIPOSIGPTASE"/>
</dbReference>
<feature type="compositionally biased region" description="Polar residues" evidence="12">
    <location>
        <begin position="258"/>
        <end position="269"/>
    </location>
</feature>
<feature type="compositionally biased region" description="Low complexity" evidence="12">
    <location>
        <begin position="16"/>
        <end position="30"/>
    </location>
</feature>
<dbReference type="Proteomes" id="UP001529257">
    <property type="component" value="Unassembled WGS sequence"/>
</dbReference>
<evidence type="ECO:0000256" key="9">
    <source>
        <dbReference type="HAMAP-Rule" id="MF_00161"/>
    </source>
</evidence>
<comment type="function">
    <text evidence="9 10">This protein specifically catalyzes the removal of signal peptides from prolipoproteins.</text>
</comment>
<evidence type="ECO:0000256" key="12">
    <source>
        <dbReference type="SAM" id="MobiDB-lite"/>
    </source>
</evidence>
<evidence type="ECO:0000256" key="6">
    <source>
        <dbReference type="ARBA" id="ARBA00022801"/>
    </source>
</evidence>
<dbReference type="NCBIfam" id="TIGR00077">
    <property type="entry name" value="lspA"/>
    <property type="match status" value="1"/>
</dbReference>
<reference evidence="14" key="1">
    <citation type="submission" date="2023-06" db="EMBL/GenBank/DDBJ databases">
        <title>Identification and characterization of horizontal gene transfer across gut microbiota members of farm animals based on homology search.</title>
        <authorList>
            <person name="Zeman M."/>
            <person name="Kubasova T."/>
            <person name="Jahodarova E."/>
            <person name="Nykrynova M."/>
            <person name="Rychlik I."/>
        </authorList>
    </citation>
    <scope>NUCLEOTIDE SEQUENCE [LARGE SCALE GENOMIC DNA]</scope>
    <source>
        <strain evidence="14">ET81</strain>
    </source>
</reference>
<feature type="transmembrane region" description="Helical" evidence="9">
    <location>
        <begin position="141"/>
        <end position="162"/>
    </location>
</feature>
<keyword evidence="2 9" id="KW-1003">Cell membrane</keyword>
<feature type="region of interest" description="Disordered" evidence="12">
    <location>
        <begin position="15"/>
        <end position="34"/>
    </location>
</feature>
<comment type="pathway">
    <text evidence="9">Protein modification; lipoprotein biosynthesis (signal peptide cleavage).</text>
</comment>
<proteinExistence type="inferred from homology"/>
<keyword evidence="5 9" id="KW-0064">Aspartyl protease</keyword>
<dbReference type="Pfam" id="PF01252">
    <property type="entry name" value="Peptidase_A8"/>
    <property type="match status" value="1"/>
</dbReference>
<evidence type="ECO:0000256" key="11">
    <source>
        <dbReference type="RuleBase" id="RU004181"/>
    </source>
</evidence>
<dbReference type="HAMAP" id="MF_00161">
    <property type="entry name" value="LspA"/>
    <property type="match status" value="1"/>
</dbReference>